<evidence type="ECO:0000313" key="3">
    <source>
        <dbReference type="Proteomes" id="UP000023623"/>
    </source>
</evidence>
<gene>
    <name evidence="2" type="ORF">H105_04948</name>
</gene>
<proteinExistence type="predicted"/>
<dbReference type="HOGENOM" id="CLU_1464718_0_0_1"/>
<dbReference type="EMBL" id="KK208864">
    <property type="protein sequence ID" value="EZF73102.1"/>
    <property type="molecule type" value="Genomic_DNA"/>
</dbReference>
<name>A0A022XR34_TRISD</name>
<protein>
    <submittedName>
        <fullName evidence="2">Uncharacterized protein</fullName>
    </submittedName>
</protein>
<keyword evidence="1" id="KW-0812">Transmembrane</keyword>
<reference evidence="2 3" key="1">
    <citation type="submission" date="2014-02" db="EMBL/GenBank/DDBJ databases">
        <title>The Genome Sequence of Trichophyton rubrum (morphotype soudanense) CBS 452.61.</title>
        <authorList>
            <consortium name="The Broad Institute Genomics Platform"/>
            <person name="Cuomo C.A."/>
            <person name="White T.C."/>
            <person name="Graser Y."/>
            <person name="Martinez-Rossi N."/>
            <person name="Heitman J."/>
            <person name="Young S.K."/>
            <person name="Zeng Q."/>
            <person name="Gargeya S."/>
            <person name="Abouelleil A."/>
            <person name="Alvarado L."/>
            <person name="Chapman S.B."/>
            <person name="Gainer-Dewar J."/>
            <person name="Goldberg J."/>
            <person name="Griggs A."/>
            <person name="Gujja S."/>
            <person name="Hansen M."/>
            <person name="Howarth C."/>
            <person name="Imamovic A."/>
            <person name="Larimer J."/>
            <person name="Martinez D."/>
            <person name="Murphy C."/>
            <person name="Pearson M.D."/>
            <person name="Persinoti G."/>
            <person name="Poon T."/>
            <person name="Priest M."/>
            <person name="Roberts A.D."/>
            <person name="Saif S."/>
            <person name="Shea T.D."/>
            <person name="Sykes S.N."/>
            <person name="Wortman J."/>
            <person name="Nusbaum C."/>
            <person name="Birren B."/>
        </authorList>
    </citation>
    <scope>NUCLEOTIDE SEQUENCE [LARGE SCALE GENOMIC DNA]</scope>
    <source>
        <strain evidence="2 3">CBS 452.61</strain>
    </source>
</reference>
<feature type="transmembrane region" description="Helical" evidence="1">
    <location>
        <begin position="152"/>
        <end position="175"/>
    </location>
</feature>
<evidence type="ECO:0000256" key="1">
    <source>
        <dbReference type="SAM" id="Phobius"/>
    </source>
</evidence>
<accession>A0A022XR34</accession>
<keyword evidence="3" id="KW-1185">Reference proteome</keyword>
<dbReference type="AlphaFoldDB" id="A0A022XR34"/>
<evidence type="ECO:0000313" key="2">
    <source>
        <dbReference type="EMBL" id="EZF73102.1"/>
    </source>
</evidence>
<sequence>FCLLPALSIEREVAILTDSECRRQVVRGQPRCAKRPGYHRALCFLRGCPGRHQEDRQDGHQGRGRRRRDGCLKSCPGPKHLAAEAGLAAAVGGKASRIASIYKLPRHLVIALSRLFQNTDLRRAIIIGCAGMTTRFFLLLRLPPLFFKLTSILLLTCLVYFFFSFSFLFHLRFFLSPSETLVATR</sequence>
<feature type="non-terminal residue" evidence="2">
    <location>
        <position position="1"/>
    </location>
</feature>
<keyword evidence="1" id="KW-0472">Membrane</keyword>
<keyword evidence="1" id="KW-1133">Transmembrane helix</keyword>
<organism evidence="2 3">
    <name type="scientific">Trichophyton soudanense CBS 452.61</name>
    <dbReference type="NCBI Taxonomy" id="1215331"/>
    <lineage>
        <taxon>Eukaryota</taxon>
        <taxon>Fungi</taxon>
        <taxon>Dikarya</taxon>
        <taxon>Ascomycota</taxon>
        <taxon>Pezizomycotina</taxon>
        <taxon>Eurotiomycetes</taxon>
        <taxon>Eurotiomycetidae</taxon>
        <taxon>Onygenales</taxon>
        <taxon>Arthrodermataceae</taxon>
        <taxon>Trichophyton</taxon>
    </lineage>
</organism>
<dbReference type="Proteomes" id="UP000023623">
    <property type="component" value="Unassembled WGS sequence"/>
</dbReference>